<evidence type="ECO:0000313" key="2">
    <source>
        <dbReference type="EMBL" id="VTJ79214.1"/>
    </source>
</evidence>
<name>A0A5E4CB89_MARMO</name>
<protein>
    <submittedName>
        <fullName evidence="2">Uncharacterized protein</fullName>
    </submittedName>
</protein>
<reference evidence="2" key="1">
    <citation type="submission" date="2019-04" db="EMBL/GenBank/DDBJ databases">
        <authorList>
            <person name="Alioto T."/>
            <person name="Alioto T."/>
        </authorList>
    </citation>
    <scope>NUCLEOTIDE SEQUENCE [LARGE SCALE GENOMIC DNA]</scope>
</reference>
<proteinExistence type="predicted"/>
<gene>
    <name evidence="2" type="ORF">MONAX_5E003877</name>
</gene>
<feature type="non-terminal residue" evidence="2">
    <location>
        <position position="1"/>
    </location>
</feature>
<comment type="caution">
    <text evidence="2">The sequence shown here is derived from an EMBL/GenBank/DDBJ whole genome shotgun (WGS) entry which is preliminary data.</text>
</comment>
<evidence type="ECO:0000313" key="3">
    <source>
        <dbReference type="Proteomes" id="UP000335636"/>
    </source>
</evidence>
<dbReference type="EMBL" id="CABDUW010001159">
    <property type="protein sequence ID" value="VTJ79214.1"/>
    <property type="molecule type" value="Genomic_DNA"/>
</dbReference>
<organism evidence="2 3">
    <name type="scientific">Marmota monax</name>
    <name type="common">Woodchuck</name>
    <dbReference type="NCBI Taxonomy" id="9995"/>
    <lineage>
        <taxon>Eukaryota</taxon>
        <taxon>Metazoa</taxon>
        <taxon>Chordata</taxon>
        <taxon>Craniata</taxon>
        <taxon>Vertebrata</taxon>
        <taxon>Euteleostomi</taxon>
        <taxon>Mammalia</taxon>
        <taxon>Eutheria</taxon>
        <taxon>Euarchontoglires</taxon>
        <taxon>Glires</taxon>
        <taxon>Rodentia</taxon>
        <taxon>Sciuromorpha</taxon>
        <taxon>Sciuridae</taxon>
        <taxon>Xerinae</taxon>
        <taxon>Marmotini</taxon>
        <taxon>Marmota</taxon>
    </lineage>
</organism>
<accession>A0A5E4CB89</accession>
<sequence length="63" mass="6576">TNSLDMELLSRPPAAATLSTQLLPRKVSSPSSTLDSGEKRTSPYDCLLKPVISSTPGEACLGS</sequence>
<dbReference type="AlphaFoldDB" id="A0A5E4CB89"/>
<feature type="compositionally biased region" description="Polar residues" evidence="1">
    <location>
        <begin position="17"/>
        <end position="35"/>
    </location>
</feature>
<dbReference type="Proteomes" id="UP000335636">
    <property type="component" value="Unassembled WGS sequence"/>
</dbReference>
<keyword evidence="3" id="KW-1185">Reference proteome</keyword>
<evidence type="ECO:0000256" key="1">
    <source>
        <dbReference type="SAM" id="MobiDB-lite"/>
    </source>
</evidence>
<feature type="region of interest" description="Disordered" evidence="1">
    <location>
        <begin position="1"/>
        <end position="41"/>
    </location>
</feature>